<dbReference type="Pfam" id="PF13358">
    <property type="entry name" value="DDE_3"/>
    <property type="match status" value="1"/>
</dbReference>
<dbReference type="InterPro" id="IPR011047">
    <property type="entry name" value="Quinoprotein_ADH-like_sf"/>
</dbReference>
<feature type="repeat" description="WD" evidence="8">
    <location>
        <begin position="185"/>
        <end position="217"/>
    </location>
</feature>
<dbReference type="Gene3D" id="2.130.10.10">
    <property type="entry name" value="YVTN repeat-like/Quinoprotein amine dehydrogenase"/>
    <property type="match status" value="4"/>
</dbReference>
<dbReference type="InterPro" id="IPR038717">
    <property type="entry name" value="Tc1-like_DDE_dom"/>
</dbReference>
<dbReference type="GO" id="GO:0030864">
    <property type="term" value="C:cortical actin cytoskeleton"/>
    <property type="evidence" value="ECO:0007669"/>
    <property type="project" value="TreeGrafter"/>
</dbReference>
<keyword evidence="3" id="KW-0963">Cytoplasm</keyword>
<dbReference type="InterPro" id="IPR009057">
    <property type="entry name" value="Homeodomain-like_sf"/>
</dbReference>
<evidence type="ECO:0000313" key="11">
    <source>
        <dbReference type="Proteomes" id="UP000653454"/>
    </source>
</evidence>
<evidence type="ECO:0000313" key="10">
    <source>
        <dbReference type="EMBL" id="CAG9130967.1"/>
    </source>
</evidence>
<dbReference type="GO" id="GO:0015074">
    <property type="term" value="P:DNA integration"/>
    <property type="evidence" value="ECO:0007669"/>
    <property type="project" value="InterPro"/>
</dbReference>
<name>A0A8S4FRA8_PLUXY</name>
<comment type="caution">
    <text evidence="10">The sequence shown here is derived from an EMBL/GenBank/DDBJ whole genome shotgun (WGS) entry which is preliminary data.</text>
</comment>
<organism evidence="10 11">
    <name type="scientific">Plutella xylostella</name>
    <name type="common">Diamondback moth</name>
    <name type="synonym">Plutella maculipennis</name>
    <dbReference type="NCBI Taxonomy" id="51655"/>
    <lineage>
        <taxon>Eukaryota</taxon>
        <taxon>Metazoa</taxon>
        <taxon>Ecdysozoa</taxon>
        <taxon>Arthropoda</taxon>
        <taxon>Hexapoda</taxon>
        <taxon>Insecta</taxon>
        <taxon>Pterygota</taxon>
        <taxon>Neoptera</taxon>
        <taxon>Endopterygota</taxon>
        <taxon>Lepidoptera</taxon>
        <taxon>Glossata</taxon>
        <taxon>Ditrysia</taxon>
        <taxon>Yponomeutoidea</taxon>
        <taxon>Plutellidae</taxon>
        <taxon>Plutella</taxon>
    </lineage>
</organism>
<keyword evidence="6" id="KW-0009">Actin-binding</keyword>
<dbReference type="GO" id="GO:0003677">
    <property type="term" value="F:DNA binding"/>
    <property type="evidence" value="ECO:0007669"/>
    <property type="project" value="InterPro"/>
</dbReference>
<dbReference type="SMART" id="SM00320">
    <property type="entry name" value="WD40"/>
    <property type="match status" value="14"/>
</dbReference>
<evidence type="ECO:0000256" key="2">
    <source>
        <dbReference type="ARBA" id="ARBA00004496"/>
    </source>
</evidence>
<evidence type="ECO:0000256" key="3">
    <source>
        <dbReference type="ARBA" id="ARBA00022490"/>
    </source>
</evidence>
<dbReference type="GO" id="GO:0007165">
    <property type="term" value="P:signal transduction"/>
    <property type="evidence" value="ECO:0007669"/>
    <property type="project" value="InterPro"/>
</dbReference>
<dbReference type="SUPFAM" id="SSF46689">
    <property type="entry name" value="Homeodomain-like"/>
    <property type="match status" value="1"/>
</dbReference>
<sequence>MSYSNKYTFAALPRTARGTPLVLGGDPKGKTFLYTNGNSVIIRDIENPAIADTYTEHSCQVNVAKYSPSGFYIASGDASGKIRIWDTVNKEHILKNEFQPIGGCIKDIAWSADNQRMVAVGEGRERFGHVFMSETGTSVGEISGQAKPINSVDFRPARPFRIVTASEDNTLAVFEGPPFKFKCTKQEHTRFAQAVRYSPDGSQFASAGFDGKIFLYDGTTSELKGEIGSPAHKGGVYGIAWSPDGTQLLSCSGDKTCAVWDVASRERVTTFNMGQAVENQQVSCLWQGKHLISVSLSGVINYLDVNNPDTPLRTLVGHNKPITCLAVHPDRHTVYTASHDGTVTAWNVSNGEGRHITGAGHGNQVNGMRATRDGGLLTCGIDDSLRVATPSGEEGRLEIERESTKGKNIAGTGHGNQVNGMRATRDGGLLTCGIDDSLRVATPSGEVATPSGEGRYCISYGNQVNGMRATRDGGLLTCGIDDSLRVATPSGEEEAAQVVALLQQGLSQRAVAAQLHLSQSAVSRVYRRFQETGAFNRRPRTGRHRCTSERDDRFIVSTSLRNRHLTGVDVQQELRRVRQVAVSEWTVRRRLKEANLTPKRPASGPKLTAGHRQARLQFAREHLDWSIAQWRSVLFTDECRVCLHGSDRRGRVYRRPGERFAQCCFAETVAYGGGSCMMWAGISLEGKTALVFVPGGGRGGGLTADRYITDILLGHVVPYAEFVGEDFVLMHDNARCHTARVSRQFLREKELRTMDWPALSPDLNPIEHLWDELKRRVRARNPVPASVDELKTALLEEWDGIPQETVKKLIRSMRNRLQAVNGMRATRDEGLLTCGIDDSLRVATPSGEGEVPHYTDAVVPLGSQPRAMDHILDDGTTIIATVQEEVSLYRVLEKRLKRHFRDKSSKDSLRQILKIYDGTTIIATVQELIVVIGGSKQSTLPLKYEPTCVAIDPKTRHVAVGGADNIIRVYTLDVRTLTPSVELTHLGPITDVRYSPDSAYLVATDANRKVILYSTDEYKLAHNKEWGFHTARVNCAAFSPDSRRVASGSLDTNVIVWSVDQPAKHVVIKSDTDIRRRVNCAAFSPDSRRVASGSLDTNDIVWSAHQPAKHVVIKNAHPQSQITGIAWLDDETIVSVGQDANTRVWTVPQA</sequence>
<feature type="domain" description="Death" evidence="9">
    <location>
        <begin position="755"/>
        <end position="815"/>
    </location>
</feature>
<evidence type="ECO:0000256" key="7">
    <source>
        <dbReference type="ARBA" id="ARBA00038366"/>
    </source>
</evidence>
<comment type="similarity">
    <text evidence="7">Belongs to the WD repeat AIP1 family.</text>
</comment>
<feature type="repeat" description="WD" evidence="8">
    <location>
        <begin position="1029"/>
        <end position="1060"/>
    </location>
</feature>
<dbReference type="PANTHER" id="PTHR19856">
    <property type="entry name" value="WD-REPEATCONTAINING PROTEIN WDR1"/>
    <property type="match status" value="1"/>
</dbReference>
<dbReference type="PANTHER" id="PTHR19856:SF0">
    <property type="entry name" value="WD REPEAT-CONTAINING PROTEIN 1"/>
    <property type="match status" value="1"/>
</dbReference>
<dbReference type="InterPro" id="IPR036388">
    <property type="entry name" value="WH-like_DNA-bd_sf"/>
</dbReference>
<proteinExistence type="inferred from homology"/>
<dbReference type="PROSITE" id="PS50017">
    <property type="entry name" value="DEATH_DOMAIN"/>
    <property type="match status" value="1"/>
</dbReference>
<dbReference type="EMBL" id="CAJHNJ030000043">
    <property type="protein sequence ID" value="CAG9130967.1"/>
    <property type="molecule type" value="Genomic_DNA"/>
</dbReference>
<feature type="repeat" description="WD" evidence="8">
    <location>
        <begin position="229"/>
        <end position="270"/>
    </location>
</feature>
<dbReference type="Gene3D" id="3.30.420.10">
    <property type="entry name" value="Ribonuclease H-like superfamily/Ribonuclease H"/>
    <property type="match status" value="1"/>
</dbReference>
<dbReference type="GO" id="GO:0045214">
    <property type="term" value="P:sarcomere organization"/>
    <property type="evidence" value="ECO:0007669"/>
    <property type="project" value="TreeGrafter"/>
</dbReference>
<dbReference type="GO" id="GO:0030042">
    <property type="term" value="P:actin filament depolymerization"/>
    <property type="evidence" value="ECO:0007669"/>
    <property type="project" value="TreeGrafter"/>
</dbReference>
<dbReference type="InterPro" id="IPR047655">
    <property type="entry name" value="Transpos_IS630-like"/>
</dbReference>
<evidence type="ECO:0000256" key="6">
    <source>
        <dbReference type="ARBA" id="ARBA00023203"/>
    </source>
</evidence>
<dbReference type="InterPro" id="IPR015943">
    <property type="entry name" value="WD40/YVTN_repeat-like_dom_sf"/>
</dbReference>
<dbReference type="PROSITE" id="PS50082">
    <property type="entry name" value="WD_REPEATS_2"/>
    <property type="match status" value="5"/>
</dbReference>
<dbReference type="Pfam" id="PF00400">
    <property type="entry name" value="WD40"/>
    <property type="match status" value="9"/>
</dbReference>
<dbReference type="Pfam" id="PF01498">
    <property type="entry name" value="HTH_Tnp_Tc3_2"/>
    <property type="match status" value="1"/>
</dbReference>
<dbReference type="InterPro" id="IPR019775">
    <property type="entry name" value="WD40_repeat_CS"/>
</dbReference>
<dbReference type="InterPro" id="IPR000488">
    <property type="entry name" value="Death_dom"/>
</dbReference>
<dbReference type="GO" id="GO:0005829">
    <property type="term" value="C:cytosol"/>
    <property type="evidence" value="ECO:0007669"/>
    <property type="project" value="UniProtKB-ARBA"/>
</dbReference>
<dbReference type="SUPFAM" id="SSF50978">
    <property type="entry name" value="WD40 repeat-like"/>
    <property type="match status" value="1"/>
</dbReference>
<comment type="subcellular location">
    <subcellularLocation>
        <location evidence="2">Cytoplasm</location>
    </subcellularLocation>
    <subcellularLocation>
        <location evidence="1">Nucleus</location>
    </subcellularLocation>
</comment>
<dbReference type="Proteomes" id="UP000653454">
    <property type="component" value="Unassembled WGS sequence"/>
</dbReference>
<dbReference type="PROSITE" id="PS50294">
    <property type="entry name" value="WD_REPEATS_REGION"/>
    <property type="match status" value="4"/>
</dbReference>
<dbReference type="GO" id="GO:0040011">
    <property type="term" value="P:locomotion"/>
    <property type="evidence" value="ECO:0007669"/>
    <property type="project" value="TreeGrafter"/>
</dbReference>
<dbReference type="SUPFAM" id="SSF50969">
    <property type="entry name" value="YVTN repeat-like/Quinoprotein amine dehydrogenase"/>
    <property type="match status" value="1"/>
</dbReference>
<dbReference type="FunFam" id="2.130.10.10:FF:000097">
    <property type="entry name" value="WD repeat domain 1"/>
    <property type="match status" value="1"/>
</dbReference>
<feature type="repeat" description="WD" evidence="8">
    <location>
        <begin position="54"/>
        <end position="95"/>
    </location>
</feature>
<dbReference type="CDD" id="cd00200">
    <property type="entry name" value="WD40"/>
    <property type="match status" value="1"/>
</dbReference>
<dbReference type="AlphaFoldDB" id="A0A8S4FRA8"/>
<dbReference type="Pfam" id="PF13384">
    <property type="entry name" value="HTH_23"/>
    <property type="match status" value="1"/>
</dbReference>
<keyword evidence="11" id="KW-1185">Reference proteome</keyword>
<dbReference type="GO" id="GO:0005634">
    <property type="term" value="C:nucleus"/>
    <property type="evidence" value="ECO:0007669"/>
    <property type="project" value="UniProtKB-SubCell"/>
</dbReference>
<evidence type="ECO:0000256" key="1">
    <source>
        <dbReference type="ARBA" id="ARBA00004123"/>
    </source>
</evidence>
<dbReference type="InterPro" id="IPR036397">
    <property type="entry name" value="RNaseH_sf"/>
</dbReference>
<dbReference type="InterPro" id="IPR011044">
    <property type="entry name" value="Quino_amine_DH_bsu"/>
</dbReference>
<accession>A0A8S4FRA8</accession>
<evidence type="ECO:0000256" key="5">
    <source>
        <dbReference type="ARBA" id="ARBA00022737"/>
    </source>
</evidence>
<evidence type="ECO:0000259" key="9">
    <source>
        <dbReference type="PROSITE" id="PS50017"/>
    </source>
</evidence>
<keyword evidence="5" id="KW-0677">Repeat</keyword>
<protein>
    <submittedName>
        <fullName evidence="10">(diamondback moth) hypothetical protein</fullName>
    </submittedName>
</protein>
<keyword evidence="4 8" id="KW-0853">WD repeat</keyword>
<dbReference type="InterPro" id="IPR002492">
    <property type="entry name" value="Transposase_Tc1-like"/>
</dbReference>
<dbReference type="GO" id="GO:0051015">
    <property type="term" value="F:actin filament binding"/>
    <property type="evidence" value="ECO:0007669"/>
    <property type="project" value="TreeGrafter"/>
</dbReference>
<dbReference type="GO" id="GO:0006313">
    <property type="term" value="P:DNA transposition"/>
    <property type="evidence" value="ECO:0007669"/>
    <property type="project" value="InterPro"/>
</dbReference>
<feature type="repeat" description="WD" evidence="8">
    <location>
        <begin position="315"/>
        <end position="356"/>
    </location>
</feature>
<dbReference type="InterPro" id="IPR036322">
    <property type="entry name" value="WD40_repeat_dom_sf"/>
</dbReference>
<evidence type="ECO:0000256" key="8">
    <source>
        <dbReference type="PROSITE-ProRule" id="PRU00221"/>
    </source>
</evidence>
<dbReference type="PROSITE" id="PS00678">
    <property type="entry name" value="WD_REPEATS_1"/>
    <property type="match status" value="2"/>
</dbReference>
<dbReference type="InterPro" id="IPR001680">
    <property type="entry name" value="WD40_rpt"/>
</dbReference>
<gene>
    <name evidence="10" type="ORF">PLXY2_LOCUS10106</name>
</gene>
<dbReference type="Gene3D" id="1.10.10.10">
    <property type="entry name" value="Winged helix-like DNA-binding domain superfamily/Winged helix DNA-binding domain"/>
    <property type="match status" value="1"/>
</dbReference>
<evidence type="ECO:0000256" key="4">
    <source>
        <dbReference type="ARBA" id="ARBA00022574"/>
    </source>
</evidence>
<reference evidence="10" key="1">
    <citation type="submission" date="2020-11" db="EMBL/GenBank/DDBJ databases">
        <authorList>
            <person name="Whiteford S."/>
        </authorList>
    </citation>
    <scope>NUCLEOTIDE SEQUENCE</scope>
</reference>
<dbReference type="SUPFAM" id="SSF50998">
    <property type="entry name" value="Quinoprotein alcohol dehydrogenase-like"/>
    <property type="match status" value="1"/>
</dbReference>
<dbReference type="NCBIfam" id="NF033545">
    <property type="entry name" value="transpos_IS630"/>
    <property type="match status" value="1"/>
</dbReference>